<evidence type="ECO:0000313" key="4">
    <source>
        <dbReference type="Proteomes" id="UP001600888"/>
    </source>
</evidence>
<keyword evidence="1" id="KW-1133">Transmembrane helix</keyword>
<dbReference type="EMBL" id="JBAWTH010000003">
    <property type="protein sequence ID" value="KAL2292348.1"/>
    <property type="molecule type" value="Genomic_DNA"/>
</dbReference>
<keyword evidence="1" id="KW-0812">Transmembrane</keyword>
<name>A0ABR4FCE6_9PEZI</name>
<comment type="caution">
    <text evidence="3">The sequence shown here is derived from an EMBL/GenBank/DDBJ whole genome shotgun (WGS) entry which is preliminary data.</text>
</comment>
<dbReference type="PANTHER" id="PTHR35395">
    <property type="entry name" value="DUF6536 DOMAIN-CONTAINING PROTEIN"/>
    <property type="match status" value="1"/>
</dbReference>
<organism evidence="3 4">
    <name type="scientific">Diaporthe vaccinii</name>
    <dbReference type="NCBI Taxonomy" id="105482"/>
    <lineage>
        <taxon>Eukaryota</taxon>
        <taxon>Fungi</taxon>
        <taxon>Dikarya</taxon>
        <taxon>Ascomycota</taxon>
        <taxon>Pezizomycotina</taxon>
        <taxon>Sordariomycetes</taxon>
        <taxon>Sordariomycetidae</taxon>
        <taxon>Diaporthales</taxon>
        <taxon>Diaporthaceae</taxon>
        <taxon>Diaporthe</taxon>
        <taxon>Diaporthe eres species complex</taxon>
    </lineage>
</organism>
<dbReference type="PANTHER" id="PTHR35395:SF1">
    <property type="entry name" value="DUF6536 DOMAIN-CONTAINING PROTEIN"/>
    <property type="match status" value="1"/>
</dbReference>
<keyword evidence="4" id="KW-1185">Reference proteome</keyword>
<gene>
    <name evidence="3" type="ORF">FJTKL_09334</name>
</gene>
<evidence type="ECO:0000256" key="1">
    <source>
        <dbReference type="SAM" id="Phobius"/>
    </source>
</evidence>
<dbReference type="Pfam" id="PF20163">
    <property type="entry name" value="DUF6536"/>
    <property type="match status" value="1"/>
</dbReference>
<feature type="transmembrane region" description="Helical" evidence="1">
    <location>
        <begin position="144"/>
        <end position="163"/>
    </location>
</feature>
<evidence type="ECO:0000313" key="3">
    <source>
        <dbReference type="EMBL" id="KAL2292348.1"/>
    </source>
</evidence>
<dbReference type="Proteomes" id="UP001600888">
    <property type="component" value="Unassembled WGS sequence"/>
</dbReference>
<proteinExistence type="predicted"/>
<accession>A0ABR4FCE6</accession>
<protein>
    <recommendedName>
        <fullName evidence="2">DUF6536 domain-containing protein</fullName>
    </recommendedName>
</protein>
<feature type="transmembrane region" description="Helical" evidence="1">
    <location>
        <begin position="82"/>
        <end position="102"/>
    </location>
</feature>
<dbReference type="InterPro" id="IPR046623">
    <property type="entry name" value="DUF6536"/>
</dbReference>
<feature type="domain" description="DUF6536" evidence="2">
    <location>
        <begin position="28"/>
        <end position="180"/>
    </location>
</feature>
<keyword evidence="1" id="KW-0472">Membrane</keyword>
<sequence>MLHGQQQFESRQPWSIGIWDQFSGLSGWRRGAFIKTLLVSIVLLVLFPCQIIIWGRTGNAAGYQIIHTGRSDGNGVGRLNTVLHLIINILSSLVLASTNFFMQVLNAPSRAELDSAHERGSWLDVGVPSPRNVFRVSLFKTTMWLLFFLSSIPIHLLFNSAIFSTNNRGSMFSYFVFDESVLAGGAAFDPGTSLALPDGYFMNWGWRKYYDSSANTWTNSTVLDIALKQYSGSVYPDRSESVDNTVGEIRKGGWHKLNKSNCISLYNTSSCSGLRAYRNVALILSGPSGWNRSQVWSLPANESLFWDACMPKDVNNSL</sequence>
<reference evidence="3 4" key="1">
    <citation type="submission" date="2024-03" db="EMBL/GenBank/DDBJ databases">
        <title>A high-quality draft genome sequence of Diaporthe vaccinii, a causative agent of upright dieback and viscid rot disease in cranberry plants.</title>
        <authorList>
            <person name="Sarrasin M."/>
            <person name="Lang B.F."/>
            <person name="Burger G."/>
        </authorList>
    </citation>
    <scope>NUCLEOTIDE SEQUENCE [LARGE SCALE GENOMIC DNA]</scope>
    <source>
        <strain evidence="3 4">IS7</strain>
    </source>
</reference>
<evidence type="ECO:0000259" key="2">
    <source>
        <dbReference type="Pfam" id="PF20163"/>
    </source>
</evidence>
<feature type="transmembrane region" description="Helical" evidence="1">
    <location>
        <begin position="32"/>
        <end position="53"/>
    </location>
</feature>